<feature type="domain" description="Major facilitator superfamily (MFS) profile" evidence="7">
    <location>
        <begin position="127"/>
        <end position="649"/>
    </location>
</feature>
<evidence type="ECO:0000259" key="7">
    <source>
        <dbReference type="PROSITE" id="PS50850"/>
    </source>
</evidence>
<evidence type="ECO:0000313" key="9">
    <source>
        <dbReference type="Proteomes" id="UP000241890"/>
    </source>
</evidence>
<feature type="transmembrane region" description="Helical" evidence="6">
    <location>
        <begin position="592"/>
        <end position="614"/>
    </location>
</feature>
<sequence>MYPLRYKVRVFLLTFAAYTCFHLTRKVPSVLKGVLHPQSSSGISAYDRETNPGWAPFNQDIVPAQASAHGYVVSGSHDAFDGTYTCDVDYNVSHPCEVYRKLDIWFLALVPHPHDALNVSCPLQNFTRCWVLLTTEQEGVEFAQPHGGRMPANAGSSDAPDCVHWYKRNMNTDVFEENKDIRTVPNTPDGNVLLGLLDSVFLGCYTVGLFVSGFLGDKVNLRYFLTAGMVGSALCMFMLGLAYPFQIHNLWYFVVLNVVFGLFQSTGWPSVVAVMGSWFGHGSRGLIMGIWNAHTSLGNILGSIVTAWAIGEGMHHEDWPLGYTVPGVVMLVCGLAVFALLIPHPEDVGLTSADLLGGTEDDTNDGELESPLLHGADGHEDDVEGGRAEASNVNFEDSGDDADDDNSRTIEDATTLRARTEEEQARMHDRVSESSGAERLADEPRRGLCSSFGDALSIPGLIPFALSLMFSKMCAYSILFWGPFYLGSLGFSSSHAGYLCSFFDIGGVLGGITAGFLSDRLQARGLVAFIFQLCGVPAMWFYYTSTSALGPKVMPNIWLLILVGFFINAPYALITTAVSADLGTQVHGKSHLLALVTGIIDGTGSFGAMLQGILVGYVSSTSWAEVWQMLMLAQILSAIMIAKLVYREVAIVCSR</sequence>
<comment type="caution">
    <text evidence="8">The sequence shown here is derived from an EMBL/GenBank/DDBJ whole genome shotgun (WGS) entry which is preliminary data.</text>
</comment>
<feature type="transmembrane region" description="Helical" evidence="6">
    <location>
        <begin position="496"/>
        <end position="518"/>
    </location>
</feature>
<feature type="region of interest" description="Disordered" evidence="5">
    <location>
        <begin position="353"/>
        <end position="442"/>
    </location>
</feature>
<keyword evidence="3 6" id="KW-1133">Transmembrane helix</keyword>
<evidence type="ECO:0000256" key="4">
    <source>
        <dbReference type="ARBA" id="ARBA00023136"/>
    </source>
</evidence>
<feature type="transmembrane region" description="Helical" evidence="6">
    <location>
        <begin position="323"/>
        <end position="342"/>
    </location>
</feature>
<name>A0A2R5GER3_9STRA</name>
<evidence type="ECO:0000256" key="6">
    <source>
        <dbReference type="SAM" id="Phobius"/>
    </source>
</evidence>
<feature type="transmembrane region" description="Helical" evidence="6">
    <location>
        <begin position="557"/>
        <end position="580"/>
    </location>
</feature>
<proteinExistence type="predicted"/>
<evidence type="ECO:0000256" key="2">
    <source>
        <dbReference type="ARBA" id="ARBA00022692"/>
    </source>
</evidence>
<feature type="transmembrane region" description="Helical" evidence="6">
    <location>
        <begin position="251"/>
        <end position="279"/>
    </location>
</feature>
<dbReference type="InterPro" id="IPR036259">
    <property type="entry name" value="MFS_trans_sf"/>
</dbReference>
<dbReference type="SUPFAM" id="SSF103473">
    <property type="entry name" value="MFS general substrate transporter"/>
    <property type="match status" value="1"/>
</dbReference>
<dbReference type="InterPro" id="IPR011701">
    <property type="entry name" value="MFS"/>
</dbReference>
<dbReference type="Proteomes" id="UP000241890">
    <property type="component" value="Unassembled WGS sequence"/>
</dbReference>
<dbReference type="Gene3D" id="1.20.1250.20">
    <property type="entry name" value="MFS general substrate transporter like domains"/>
    <property type="match status" value="2"/>
</dbReference>
<keyword evidence="9" id="KW-1185">Reference proteome</keyword>
<dbReference type="Pfam" id="PF07690">
    <property type="entry name" value="MFS_1"/>
    <property type="match status" value="1"/>
</dbReference>
<accession>A0A2R5GER3</accession>
<dbReference type="PANTHER" id="PTHR43184:SF12">
    <property type="entry name" value="SUGAR PHOSPHATE EXCHANGER 3"/>
    <property type="match status" value="1"/>
</dbReference>
<feature type="compositionally biased region" description="Basic and acidic residues" evidence="5">
    <location>
        <begin position="418"/>
        <end position="432"/>
    </location>
</feature>
<dbReference type="InParanoid" id="A0A2R5GER3"/>
<organism evidence="8 9">
    <name type="scientific">Hondaea fermentalgiana</name>
    <dbReference type="NCBI Taxonomy" id="2315210"/>
    <lineage>
        <taxon>Eukaryota</taxon>
        <taxon>Sar</taxon>
        <taxon>Stramenopiles</taxon>
        <taxon>Bigyra</taxon>
        <taxon>Labyrinthulomycetes</taxon>
        <taxon>Thraustochytrida</taxon>
        <taxon>Thraustochytriidae</taxon>
        <taxon>Hondaea</taxon>
    </lineage>
</organism>
<feature type="transmembrane region" description="Helical" evidence="6">
    <location>
        <begin position="291"/>
        <end position="311"/>
    </location>
</feature>
<evidence type="ECO:0000313" key="8">
    <source>
        <dbReference type="EMBL" id="GBG29426.1"/>
    </source>
</evidence>
<feature type="transmembrane region" description="Helical" evidence="6">
    <location>
        <begin position="192"/>
        <end position="211"/>
    </location>
</feature>
<protein>
    <submittedName>
        <fullName evidence="8">Glucose-6-phosphate exchanger SLC37A2</fullName>
    </submittedName>
</protein>
<evidence type="ECO:0000256" key="3">
    <source>
        <dbReference type="ARBA" id="ARBA00022989"/>
    </source>
</evidence>
<dbReference type="OrthoDB" id="3639251at2759"/>
<dbReference type="PANTHER" id="PTHR43184">
    <property type="entry name" value="MAJOR FACILITATOR SUPERFAMILY TRANSPORTER 16, ISOFORM B"/>
    <property type="match status" value="1"/>
</dbReference>
<comment type="subcellular location">
    <subcellularLocation>
        <location evidence="1">Membrane</location>
        <topology evidence="1">Multi-pass membrane protein</topology>
    </subcellularLocation>
</comment>
<dbReference type="EMBL" id="BEYU01000057">
    <property type="protein sequence ID" value="GBG29426.1"/>
    <property type="molecule type" value="Genomic_DNA"/>
</dbReference>
<keyword evidence="2 6" id="KW-0812">Transmembrane</keyword>
<dbReference type="GO" id="GO:0022857">
    <property type="term" value="F:transmembrane transporter activity"/>
    <property type="evidence" value="ECO:0007669"/>
    <property type="project" value="InterPro"/>
</dbReference>
<feature type="transmembrane region" description="Helical" evidence="6">
    <location>
        <begin position="525"/>
        <end position="545"/>
    </location>
</feature>
<gene>
    <name evidence="8" type="ORF">FCC1311_056472</name>
</gene>
<evidence type="ECO:0000256" key="5">
    <source>
        <dbReference type="SAM" id="MobiDB-lite"/>
    </source>
</evidence>
<reference evidence="8 9" key="1">
    <citation type="submission" date="2017-12" db="EMBL/GenBank/DDBJ databases">
        <title>Sequencing, de novo assembly and annotation of complete genome of a new Thraustochytrid species, strain FCC1311.</title>
        <authorList>
            <person name="Sedici K."/>
            <person name="Godart F."/>
            <person name="Aiese Cigliano R."/>
            <person name="Sanseverino W."/>
            <person name="Barakat M."/>
            <person name="Ortet P."/>
            <person name="Marechal E."/>
            <person name="Cagnac O."/>
            <person name="Amato A."/>
        </authorList>
    </citation>
    <scope>NUCLEOTIDE SEQUENCE [LARGE SCALE GENOMIC DNA]</scope>
</reference>
<evidence type="ECO:0000256" key="1">
    <source>
        <dbReference type="ARBA" id="ARBA00004141"/>
    </source>
</evidence>
<keyword evidence="4 6" id="KW-0472">Membrane</keyword>
<feature type="transmembrane region" description="Helical" evidence="6">
    <location>
        <begin position="626"/>
        <end position="646"/>
    </location>
</feature>
<dbReference type="InterPro" id="IPR020846">
    <property type="entry name" value="MFS_dom"/>
</dbReference>
<dbReference type="AlphaFoldDB" id="A0A2R5GER3"/>
<feature type="transmembrane region" description="Helical" evidence="6">
    <location>
        <begin position="461"/>
        <end position="484"/>
    </location>
</feature>
<feature type="transmembrane region" description="Helical" evidence="6">
    <location>
        <begin position="223"/>
        <end position="245"/>
    </location>
</feature>
<dbReference type="PROSITE" id="PS50850">
    <property type="entry name" value="MFS"/>
    <property type="match status" value="1"/>
</dbReference>
<feature type="compositionally biased region" description="Acidic residues" evidence="5">
    <location>
        <begin position="359"/>
        <end position="368"/>
    </location>
</feature>
<dbReference type="GO" id="GO:0016020">
    <property type="term" value="C:membrane"/>
    <property type="evidence" value="ECO:0007669"/>
    <property type="project" value="UniProtKB-SubCell"/>
</dbReference>